<organism evidence="7 8">
    <name type="scientific">candidate division TA06 bacterium</name>
    <dbReference type="NCBI Taxonomy" id="2250710"/>
    <lineage>
        <taxon>Bacteria</taxon>
        <taxon>Bacteria division TA06</taxon>
    </lineage>
</organism>
<dbReference type="PANTHER" id="PTHR35936">
    <property type="entry name" value="MEMBRANE-BOUND LYTIC MUREIN TRANSGLYCOSYLASE F"/>
    <property type="match status" value="1"/>
</dbReference>
<reference evidence="7" key="1">
    <citation type="submission" date="2020-07" db="EMBL/GenBank/DDBJ databases">
        <title>Huge and variable diversity of episymbiotic CPR bacteria and DPANN archaea in groundwater ecosystems.</title>
        <authorList>
            <person name="He C.Y."/>
            <person name="Keren R."/>
            <person name="Whittaker M."/>
            <person name="Farag I.F."/>
            <person name="Doudna J."/>
            <person name="Cate J.H.D."/>
            <person name="Banfield J.F."/>
        </authorList>
    </citation>
    <scope>NUCLEOTIDE SEQUENCE</scope>
    <source>
        <strain evidence="7">NC_groundwater_1520_Pr4_B-0.1um_53_5</strain>
    </source>
</reference>
<evidence type="ECO:0000256" key="3">
    <source>
        <dbReference type="ARBA" id="ARBA00022729"/>
    </source>
</evidence>
<proteinExistence type="inferred from homology"/>
<evidence type="ECO:0000259" key="6">
    <source>
        <dbReference type="SMART" id="SM00062"/>
    </source>
</evidence>
<evidence type="ECO:0000256" key="1">
    <source>
        <dbReference type="ARBA" id="ARBA00004196"/>
    </source>
</evidence>
<comment type="subcellular location">
    <subcellularLocation>
        <location evidence="1">Cell envelope</location>
    </subcellularLocation>
</comment>
<dbReference type="Proteomes" id="UP000736328">
    <property type="component" value="Unassembled WGS sequence"/>
</dbReference>
<evidence type="ECO:0000313" key="7">
    <source>
        <dbReference type="EMBL" id="MBI4726986.1"/>
    </source>
</evidence>
<dbReference type="GO" id="GO:0030313">
    <property type="term" value="C:cell envelope"/>
    <property type="evidence" value="ECO:0007669"/>
    <property type="project" value="UniProtKB-SubCell"/>
</dbReference>
<dbReference type="CDD" id="cd13530">
    <property type="entry name" value="PBP2_peptides_like"/>
    <property type="match status" value="1"/>
</dbReference>
<feature type="domain" description="Solute-binding protein family 3/N-terminal" evidence="6">
    <location>
        <begin position="25"/>
        <end position="243"/>
    </location>
</feature>
<evidence type="ECO:0000256" key="4">
    <source>
        <dbReference type="RuleBase" id="RU003744"/>
    </source>
</evidence>
<keyword evidence="3 5" id="KW-0732">Signal</keyword>
<dbReference type="InterPro" id="IPR018313">
    <property type="entry name" value="SBP_3_CS"/>
</dbReference>
<feature type="signal peptide" evidence="5">
    <location>
        <begin position="1"/>
        <end position="22"/>
    </location>
</feature>
<comment type="similarity">
    <text evidence="2 4">Belongs to the bacterial solute-binding protein 3 family.</text>
</comment>
<dbReference type="SMART" id="SM00062">
    <property type="entry name" value="PBPb"/>
    <property type="match status" value="1"/>
</dbReference>
<evidence type="ECO:0000256" key="5">
    <source>
        <dbReference type="SAM" id="SignalP"/>
    </source>
</evidence>
<protein>
    <submittedName>
        <fullName evidence="7">Amino acid ABC transporter substrate-binding protein</fullName>
    </submittedName>
</protein>
<dbReference type="PANTHER" id="PTHR35936:SF17">
    <property type="entry name" value="ARGININE-BINDING EXTRACELLULAR PROTEIN ARTP"/>
    <property type="match status" value="1"/>
</dbReference>
<dbReference type="InterPro" id="IPR001638">
    <property type="entry name" value="Solute-binding_3/MltF_N"/>
</dbReference>
<dbReference type="SUPFAM" id="SSF53850">
    <property type="entry name" value="Periplasmic binding protein-like II"/>
    <property type="match status" value="1"/>
</dbReference>
<comment type="caution">
    <text evidence="7">The sequence shown here is derived from an EMBL/GenBank/DDBJ whole genome shotgun (WGS) entry which is preliminary data.</text>
</comment>
<evidence type="ECO:0000256" key="2">
    <source>
        <dbReference type="ARBA" id="ARBA00010333"/>
    </source>
</evidence>
<feature type="chain" id="PRO_5037871759" evidence="5">
    <location>
        <begin position="23"/>
        <end position="243"/>
    </location>
</feature>
<accession>A0A933I9J6</accession>
<gene>
    <name evidence="7" type="ORF">HY768_07155</name>
</gene>
<dbReference type="Pfam" id="PF00497">
    <property type="entry name" value="SBP_bac_3"/>
    <property type="match status" value="1"/>
</dbReference>
<sequence>MKKSFFVFLLPLFFFAWLPAQAQKTLAVATGNYKPFQFKDREGKLIGYDIELGNEIAKRLGVKFQWKQMDFRQIFPSLDDGSCRLAIAALHSTKAREKKYALSSWYLKTGLVVVARKTGKKIGSLDDLKGLTVAVKEKATGNDFARENGLKLGFKYKEYLSTEQSFAALKNGEVDAVFNDYLSSRIYLKENPDYLIPFPPFASCGLAIAAGKSSSALISRISAILGDLEKEGFLKKLYIKWLL</sequence>
<name>A0A933I9J6_UNCT6</name>
<dbReference type="AlphaFoldDB" id="A0A933I9J6"/>
<dbReference type="EMBL" id="JACQXR010000093">
    <property type="protein sequence ID" value="MBI4726986.1"/>
    <property type="molecule type" value="Genomic_DNA"/>
</dbReference>
<dbReference type="PROSITE" id="PS01039">
    <property type="entry name" value="SBP_BACTERIAL_3"/>
    <property type="match status" value="1"/>
</dbReference>
<evidence type="ECO:0000313" key="8">
    <source>
        <dbReference type="Proteomes" id="UP000736328"/>
    </source>
</evidence>
<dbReference type="Gene3D" id="3.40.190.10">
    <property type="entry name" value="Periplasmic binding protein-like II"/>
    <property type="match status" value="2"/>
</dbReference>